<dbReference type="RefSeq" id="WP_191251978.1">
    <property type="nucleotide sequence ID" value="NZ_BNAY01000001.1"/>
</dbReference>
<name>A0ABQ3L682_9PSEU</name>
<sequence length="138" mass="15191">MTAGTNAARTVHYLSDEYLAELSRLTTAAPAPPARADVRLQFHATDTPEGEIDHYWVVRRGTLTRAARGRLETPDLTITATYADLVAFQTGELHVATALVTGRFAVEGDKAKLLELMLVLQTGHYARAAAALWERTQW</sequence>
<evidence type="ECO:0000259" key="1">
    <source>
        <dbReference type="Pfam" id="PF14864"/>
    </source>
</evidence>
<dbReference type="SUPFAM" id="SSF55718">
    <property type="entry name" value="SCP-like"/>
    <property type="match status" value="1"/>
</dbReference>
<protein>
    <recommendedName>
        <fullName evidence="1">Alkyl sulfatase C-terminal domain-containing protein</fullName>
    </recommendedName>
</protein>
<comment type="caution">
    <text evidence="2">The sequence shown here is derived from an EMBL/GenBank/DDBJ whole genome shotgun (WGS) entry which is preliminary data.</text>
</comment>
<dbReference type="Pfam" id="PF14864">
    <property type="entry name" value="Alkyl_sulf_C"/>
    <property type="match status" value="1"/>
</dbReference>
<reference evidence="3" key="1">
    <citation type="journal article" date="2019" name="Int. J. Syst. Evol. Microbiol.">
        <title>The Global Catalogue of Microorganisms (GCM) 10K type strain sequencing project: providing services to taxonomists for standard genome sequencing and annotation.</title>
        <authorList>
            <consortium name="The Broad Institute Genomics Platform"/>
            <consortium name="The Broad Institute Genome Sequencing Center for Infectious Disease"/>
            <person name="Wu L."/>
            <person name="Ma J."/>
        </authorList>
    </citation>
    <scope>NUCLEOTIDE SEQUENCE [LARGE SCALE GENOMIC DNA]</scope>
    <source>
        <strain evidence="3">CGMCC 4.7683</strain>
    </source>
</reference>
<accession>A0ABQ3L682</accession>
<dbReference type="InterPro" id="IPR029229">
    <property type="entry name" value="Alkyl_sulf_C"/>
</dbReference>
<keyword evidence="3" id="KW-1185">Reference proteome</keyword>
<feature type="domain" description="Alkyl sulfatase C-terminal" evidence="1">
    <location>
        <begin position="36"/>
        <end position="123"/>
    </location>
</feature>
<evidence type="ECO:0000313" key="3">
    <source>
        <dbReference type="Proteomes" id="UP000635387"/>
    </source>
</evidence>
<dbReference type="Proteomes" id="UP000635387">
    <property type="component" value="Unassembled WGS sequence"/>
</dbReference>
<gene>
    <name evidence="2" type="ORF">GCM10017790_09060</name>
</gene>
<proteinExistence type="predicted"/>
<organism evidence="2 3">
    <name type="scientific">Amycolatopsis oliviviridis</name>
    <dbReference type="NCBI Taxonomy" id="1471590"/>
    <lineage>
        <taxon>Bacteria</taxon>
        <taxon>Bacillati</taxon>
        <taxon>Actinomycetota</taxon>
        <taxon>Actinomycetes</taxon>
        <taxon>Pseudonocardiales</taxon>
        <taxon>Pseudonocardiaceae</taxon>
        <taxon>Amycolatopsis</taxon>
    </lineage>
</organism>
<dbReference type="Gene3D" id="3.30.1050.10">
    <property type="entry name" value="SCP2 sterol-binding domain"/>
    <property type="match status" value="1"/>
</dbReference>
<dbReference type="InterPro" id="IPR036527">
    <property type="entry name" value="SCP2_sterol-bd_dom_sf"/>
</dbReference>
<dbReference type="EMBL" id="BNAY01000001">
    <property type="protein sequence ID" value="GHH05299.1"/>
    <property type="molecule type" value="Genomic_DNA"/>
</dbReference>
<evidence type="ECO:0000313" key="2">
    <source>
        <dbReference type="EMBL" id="GHH05299.1"/>
    </source>
</evidence>